<dbReference type="SMART" id="SM01321">
    <property type="entry name" value="Y1_Tnp"/>
    <property type="match status" value="1"/>
</dbReference>
<dbReference type="Gene3D" id="3.30.70.1290">
    <property type="entry name" value="Transposase IS200-like"/>
    <property type="match status" value="1"/>
</dbReference>
<dbReference type="InterPro" id="IPR036515">
    <property type="entry name" value="Transposase_17_sf"/>
</dbReference>
<dbReference type="NCBIfam" id="NF033573">
    <property type="entry name" value="transpos_IS200"/>
    <property type="match status" value="1"/>
</dbReference>
<organism evidence="2 3">
    <name type="scientific">Candidatus Shapirobacteria bacterium CG_4_8_14_3_um_filter_35_11</name>
    <dbReference type="NCBI Taxonomy" id="1974874"/>
    <lineage>
        <taxon>Bacteria</taxon>
        <taxon>Candidatus Shapironibacteriota</taxon>
    </lineage>
</organism>
<comment type="caution">
    <text evidence="2">The sequence shown here is derived from an EMBL/GenBank/DDBJ whole genome shotgun (WGS) entry which is preliminary data.</text>
</comment>
<dbReference type="Proteomes" id="UP000228960">
    <property type="component" value="Unassembled WGS sequence"/>
</dbReference>
<feature type="domain" description="Transposase IS200-like" evidence="1">
    <location>
        <begin position="11"/>
        <end position="131"/>
    </location>
</feature>
<evidence type="ECO:0000259" key="1">
    <source>
        <dbReference type="SMART" id="SM01321"/>
    </source>
</evidence>
<dbReference type="GO" id="GO:0006313">
    <property type="term" value="P:DNA transposition"/>
    <property type="evidence" value="ECO:0007669"/>
    <property type="project" value="InterPro"/>
</dbReference>
<dbReference type="EMBL" id="PFQM01000100">
    <property type="protein sequence ID" value="PJC79797.1"/>
    <property type="molecule type" value="Genomic_DNA"/>
</dbReference>
<dbReference type="PANTHER" id="PTHR33360">
    <property type="entry name" value="TRANSPOSASE FOR INSERTION SEQUENCE ELEMENT IS200"/>
    <property type="match status" value="1"/>
</dbReference>
<dbReference type="SUPFAM" id="SSF143422">
    <property type="entry name" value="Transposase IS200-like"/>
    <property type="match status" value="1"/>
</dbReference>
<evidence type="ECO:0000313" key="2">
    <source>
        <dbReference type="EMBL" id="PJC79797.1"/>
    </source>
</evidence>
<dbReference type="GO" id="GO:0003677">
    <property type="term" value="F:DNA binding"/>
    <property type="evidence" value="ECO:0007669"/>
    <property type="project" value="InterPro"/>
</dbReference>
<dbReference type="AlphaFoldDB" id="A0A2M8GJ32"/>
<reference evidence="3" key="1">
    <citation type="submission" date="2017-09" db="EMBL/GenBank/DDBJ databases">
        <title>Depth-based differentiation of microbial function through sediment-hosted aquifers and enrichment of novel symbionts in the deep terrestrial subsurface.</title>
        <authorList>
            <person name="Probst A.J."/>
            <person name="Ladd B."/>
            <person name="Jarett J.K."/>
            <person name="Geller-Mcgrath D.E."/>
            <person name="Sieber C.M.K."/>
            <person name="Emerson J.B."/>
            <person name="Anantharaman K."/>
            <person name="Thomas B.C."/>
            <person name="Malmstrom R."/>
            <person name="Stieglmeier M."/>
            <person name="Klingl A."/>
            <person name="Woyke T."/>
            <person name="Ryan C.M."/>
            <person name="Banfield J.F."/>
        </authorList>
    </citation>
    <scope>NUCLEOTIDE SEQUENCE [LARGE SCALE GENOMIC DNA]</scope>
</reference>
<sequence length="149" mass="17358">MSIYIHKSHNVNVLLYHLVFPTKFRRIVVDEKVDQIIRDTCDGIALRYDIHFVEIGTDKDHVHFLIQSIPMWNVTKIVITIKSITAREVFRQIPELKKKMWGASLWTSGYYASTVGKNGSETAIGRYVKEQGSEKDYKQIQKNQLKLFT</sequence>
<dbReference type="InterPro" id="IPR002686">
    <property type="entry name" value="Transposase_17"/>
</dbReference>
<evidence type="ECO:0000313" key="3">
    <source>
        <dbReference type="Proteomes" id="UP000228960"/>
    </source>
</evidence>
<dbReference type="PANTHER" id="PTHR33360:SF2">
    <property type="entry name" value="TRANSPOSASE FOR INSERTION SEQUENCE ELEMENT IS200"/>
    <property type="match status" value="1"/>
</dbReference>
<name>A0A2M8GJ32_9BACT</name>
<gene>
    <name evidence="2" type="ORF">CO009_03335</name>
</gene>
<dbReference type="Pfam" id="PF01797">
    <property type="entry name" value="Y1_Tnp"/>
    <property type="match status" value="1"/>
</dbReference>
<protein>
    <submittedName>
        <fullName evidence="2">IS200/IS605 family transposase</fullName>
    </submittedName>
</protein>
<accession>A0A2M8GJ32</accession>
<dbReference type="GO" id="GO:0004803">
    <property type="term" value="F:transposase activity"/>
    <property type="evidence" value="ECO:0007669"/>
    <property type="project" value="InterPro"/>
</dbReference>
<proteinExistence type="predicted"/>